<dbReference type="FunFam" id="3.40.50.620:FF:000001">
    <property type="entry name" value="GMP synthase [glutamine-hydrolyzing]"/>
    <property type="match status" value="1"/>
</dbReference>
<evidence type="ECO:0000256" key="1">
    <source>
        <dbReference type="ARBA" id="ARBA00002332"/>
    </source>
</evidence>
<keyword evidence="6 9" id="KW-0658">Purine biosynthesis</keyword>
<reference evidence="13 15" key="2">
    <citation type="submission" date="2015-07" db="EMBL/GenBank/DDBJ databases">
        <title>Whole genome sequence of Ardenticatena maritima DSM 23922.</title>
        <authorList>
            <person name="Hemp J."/>
            <person name="Ward L.M."/>
            <person name="Pace L.A."/>
            <person name="Fischer W.W."/>
        </authorList>
    </citation>
    <scope>NUCLEOTIDE SEQUENCE [LARGE SCALE GENOMIC DNA]</scope>
    <source>
        <strain evidence="13 15">110S</strain>
    </source>
</reference>
<dbReference type="PANTHER" id="PTHR11922:SF2">
    <property type="entry name" value="GMP SYNTHASE [GLUTAMINE-HYDROLYZING]"/>
    <property type="match status" value="1"/>
</dbReference>
<dbReference type="OrthoDB" id="9802219at2"/>
<name>A0A0M8K557_9CHLR</name>
<keyword evidence="14" id="KW-1185">Reference proteome</keyword>
<dbReference type="InterPro" id="IPR004739">
    <property type="entry name" value="GMP_synth_GATase"/>
</dbReference>
<dbReference type="Pfam" id="PF02540">
    <property type="entry name" value="NAD_synthase"/>
    <property type="match status" value="1"/>
</dbReference>
<dbReference type="EMBL" id="BBZA01000015">
    <property type="protein sequence ID" value="GAP61835.1"/>
    <property type="molecule type" value="Genomic_DNA"/>
</dbReference>
<evidence type="ECO:0000259" key="11">
    <source>
        <dbReference type="PROSITE" id="PS51553"/>
    </source>
</evidence>
<dbReference type="CDD" id="cd01997">
    <property type="entry name" value="GMP_synthase_C"/>
    <property type="match status" value="1"/>
</dbReference>
<dbReference type="Proteomes" id="UP000037784">
    <property type="component" value="Unassembled WGS sequence"/>
</dbReference>
<dbReference type="STRING" id="872965.SE16_10470"/>
<dbReference type="UniPathway" id="UPA00189">
    <property type="reaction ID" value="UER00296"/>
</dbReference>
<dbReference type="EC" id="6.3.5.2" evidence="9"/>
<dbReference type="NCBIfam" id="NF000848">
    <property type="entry name" value="PRK00074.1"/>
    <property type="match status" value="1"/>
</dbReference>
<dbReference type="SUPFAM" id="SSF52317">
    <property type="entry name" value="Class I glutamine amidotransferase-like"/>
    <property type="match status" value="1"/>
</dbReference>
<dbReference type="PRINTS" id="PR00099">
    <property type="entry name" value="CPSGATASE"/>
</dbReference>
<dbReference type="PROSITE" id="PS51273">
    <property type="entry name" value="GATASE_TYPE_1"/>
    <property type="match status" value="1"/>
</dbReference>
<dbReference type="FunFam" id="3.30.300.10:FF:000002">
    <property type="entry name" value="GMP synthase [glutamine-hydrolyzing]"/>
    <property type="match status" value="1"/>
</dbReference>
<feature type="domain" description="GMPS ATP-PPase" evidence="11">
    <location>
        <begin position="197"/>
        <end position="388"/>
    </location>
</feature>
<evidence type="ECO:0000256" key="6">
    <source>
        <dbReference type="ARBA" id="ARBA00022755"/>
    </source>
</evidence>
<evidence type="ECO:0000256" key="5">
    <source>
        <dbReference type="ARBA" id="ARBA00022749"/>
    </source>
</evidence>
<dbReference type="SUPFAM" id="SSF54810">
    <property type="entry name" value="GMP synthetase C-terminal dimerisation domain"/>
    <property type="match status" value="1"/>
</dbReference>
<dbReference type="Pfam" id="PF00117">
    <property type="entry name" value="GATase"/>
    <property type="match status" value="1"/>
</dbReference>
<dbReference type="HAMAP" id="MF_00344">
    <property type="entry name" value="GMP_synthase"/>
    <property type="match status" value="1"/>
</dbReference>
<dbReference type="InterPro" id="IPR029062">
    <property type="entry name" value="Class_I_gatase-like"/>
</dbReference>
<proteinExistence type="inferred from homology"/>
<dbReference type="InterPro" id="IPR001674">
    <property type="entry name" value="GMP_synth_C"/>
</dbReference>
<reference evidence="14" key="3">
    <citation type="submission" date="2015-08" db="EMBL/GenBank/DDBJ databases">
        <title>Draft Genome Sequence of a Heterotrophic Facultative Anaerobic Bacterium Ardenticatena maritima Strain 110S.</title>
        <authorList>
            <person name="Kawaichi S."/>
            <person name="Yoshida T."/>
            <person name="Sako Y."/>
            <person name="Nakamura R."/>
        </authorList>
    </citation>
    <scope>NUCLEOTIDE SEQUENCE [LARGE SCALE GENOMIC DNA]</scope>
    <source>
        <strain evidence="14">110S</strain>
    </source>
</reference>
<keyword evidence="4 9" id="KW-0547">Nucleotide-binding</keyword>
<dbReference type="PROSITE" id="PS51553">
    <property type="entry name" value="GMPS_ATP_PPASE"/>
    <property type="match status" value="1"/>
</dbReference>
<evidence type="ECO:0000256" key="8">
    <source>
        <dbReference type="ARBA" id="ARBA00022962"/>
    </source>
</evidence>
<evidence type="ECO:0000313" key="15">
    <source>
        <dbReference type="Proteomes" id="UP000050502"/>
    </source>
</evidence>
<evidence type="ECO:0000256" key="9">
    <source>
        <dbReference type="HAMAP-Rule" id="MF_00344"/>
    </source>
</evidence>
<gene>
    <name evidence="9 12" type="primary">guaA</name>
    <name evidence="12" type="ORF">ARMA_0258</name>
    <name evidence="13" type="ORF">SE16_10470</name>
</gene>
<reference evidence="12 14" key="1">
    <citation type="journal article" date="2015" name="Genome Announc.">
        <title>Draft Genome Sequence of a Heterotrophic Facultative Anaerobic Thermophilic Bacterium, Ardenticatena maritima Strain 110ST.</title>
        <authorList>
            <person name="Kawaichi S."/>
            <person name="Yoshida T."/>
            <person name="Sako Y."/>
            <person name="Nakamura R."/>
        </authorList>
    </citation>
    <scope>NUCLEOTIDE SEQUENCE [LARGE SCALE GENOMIC DNA]</scope>
    <source>
        <strain evidence="12 14">110S</strain>
    </source>
</reference>
<dbReference type="Gene3D" id="3.30.300.10">
    <property type="match status" value="1"/>
</dbReference>
<dbReference type="InterPro" id="IPR025777">
    <property type="entry name" value="GMPS_ATP_PPase_dom"/>
</dbReference>
<dbReference type="Pfam" id="PF00958">
    <property type="entry name" value="GMP_synt_C"/>
    <property type="match status" value="1"/>
</dbReference>
<dbReference type="FunFam" id="3.40.50.880:FF:000001">
    <property type="entry name" value="GMP synthase [glutamine-hydrolyzing]"/>
    <property type="match status" value="1"/>
</dbReference>
<feature type="binding site" evidence="10">
    <location>
        <begin position="224"/>
        <end position="230"/>
    </location>
    <ligand>
        <name>ATP</name>
        <dbReference type="ChEBI" id="CHEBI:30616"/>
    </ligand>
</feature>
<dbReference type="FunCoup" id="A0A0M8K557">
    <property type="interactions" value="516"/>
</dbReference>
<feature type="active site" description="Nucleophile" evidence="9">
    <location>
        <position position="82"/>
    </location>
</feature>
<organism evidence="12 14">
    <name type="scientific">Ardenticatena maritima</name>
    <dbReference type="NCBI Taxonomy" id="872965"/>
    <lineage>
        <taxon>Bacteria</taxon>
        <taxon>Bacillati</taxon>
        <taxon>Chloroflexota</taxon>
        <taxon>Ardenticatenia</taxon>
        <taxon>Ardenticatenales</taxon>
        <taxon>Ardenticatenaceae</taxon>
        <taxon>Ardenticatena</taxon>
    </lineage>
</organism>
<comment type="subunit">
    <text evidence="9">Homodimer.</text>
</comment>
<dbReference type="SUPFAM" id="SSF52402">
    <property type="entry name" value="Adenine nucleotide alpha hydrolases-like"/>
    <property type="match status" value="1"/>
</dbReference>
<dbReference type="RefSeq" id="WP_054491772.1">
    <property type="nucleotide sequence ID" value="NZ_BBZA01000015.1"/>
</dbReference>
<keyword evidence="8 9" id="KW-0315">Glutamine amidotransferase</keyword>
<keyword evidence="7 9" id="KW-0067">ATP-binding</keyword>
<dbReference type="PATRIC" id="fig|872965.6.peg.2148"/>
<evidence type="ECO:0000313" key="12">
    <source>
        <dbReference type="EMBL" id="GAP61835.1"/>
    </source>
</evidence>
<evidence type="ECO:0000256" key="10">
    <source>
        <dbReference type="PROSITE-ProRule" id="PRU00886"/>
    </source>
</evidence>
<dbReference type="Gene3D" id="3.40.50.620">
    <property type="entry name" value="HUPs"/>
    <property type="match status" value="1"/>
</dbReference>
<dbReference type="PANTHER" id="PTHR11922">
    <property type="entry name" value="GMP SYNTHASE-RELATED"/>
    <property type="match status" value="1"/>
</dbReference>
<evidence type="ECO:0000256" key="4">
    <source>
        <dbReference type="ARBA" id="ARBA00022741"/>
    </source>
</evidence>
<comment type="caution">
    <text evidence="12">The sequence shown here is derived from an EMBL/GenBank/DDBJ whole genome shotgun (WGS) entry which is preliminary data.</text>
</comment>
<keyword evidence="5 9" id="KW-0332">GMP biosynthesis</keyword>
<protein>
    <recommendedName>
        <fullName evidence="9">GMP synthase [glutamine-hydrolyzing]</fullName>
        <ecNumber evidence="9">6.3.5.2</ecNumber>
    </recommendedName>
    <alternativeName>
        <fullName evidence="9">GMP synthetase</fullName>
    </alternativeName>
    <alternativeName>
        <fullName evidence="9">Glutamine amidotransferase</fullName>
    </alternativeName>
</protein>
<comment type="catalytic activity">
    <reaction evidence="9">
        <text>XMP + L-glutamine + ATP + H2O = GMP + L-glutamate + AMP + diphosphate + 2 H(+)</text>
        <dbReference type="Rhea" id="RHEA:11680"/>
        <dbReference type="ChEBI" id="CHEBI:15377"/>
        <dbReference type="ChEBI" id="CHEBI:15378"/>
        <dbReference type="ChEBI" id="CHEBI:29985"/>
        <dbReference type="ChEBI" id="CHEBI:30616"/>
        <dbReference type="ChEBI" id="CHEBI:33019"/>
        <dbReference type="ChEBI" id="CHEBI:57464"/>
        <dbReference type="ChEBI" id="CHEBI:58115"/>
        <dbReference type="ChEBI" id="CHEBI:58359"/>
        <dbReference type="ChEBI" id="CHEBI:456215"/>
        <dbReference type="EC" id="6.3.5.2"/>
    </reaction>
</comment>
<dbReference type="InterPro" id="IPR014729">
    <property type="entry name" value="Rossmann-like_a/b/a_fold"/>
</dbReference>
<dbReference type="InterPro" id="IPR022955">
    <property type="entry name" value="GMP_synthase"/>
</dbReference>
<accession>A0A0M8K557</accession>
<dbReference type="InterPro" id="IPR017926">
    <property type="entry name" value="GATASE"/>
</dbReference>
<evidence type="ECO:0000256" key="3">
    <source>
        <dbReference type="ARBA" id="ARBA00022598"/>
    </source>
</evidence>
<dbReference type="PRINTS" id="PR00096">
    <property type="entry name" value="GATASE"/>
</dbReference>
<dbReference type="Proteomes" id="UP000050502">
    <property type="component" value="Unassembled WGS sequence"/>
</dbReference>
<dbReference type="InParanoid" id="A0A0M8K557"/>
<feature type="active site" evidence="9">
    <location>
        <position position="172"/>
    </location>
</feature>
<dbReference type="AlphaFoldDB" id="A0A0M8K557"/>
<dbReference type="Gene3D" id="3.40.50.880">
    <property type="match status" value="1"/>
</dbReference>
<dbReference type="EMBL" id="LGKN01000005">
    <property type="protein sequence ID" value="KPL87940.1"/>
    <property type="molecule type" value="Genomic_DNA"/>
</dbReference>
<dbReference type="GO" id="GO:0005524">
    <property type="term" value="F:ATP binding"/>
    <property type="evidence" value="ECO:0007669"/>
    <property type="project" value="UniProtKB-UniRule"/>
</dbReference>
<sequence length="513" mass="56397">MSHNTIVILDYGSQYSQLIARRVREARVYCELLPWNVAPETVDRLNPVGIILSGGPSSVYDAHAPTLPSHVLERGVPVLGICYGMQLLAHNLGGRVEAAQQREYGPAELTTIRTDSPLFRGLSAPMKVWMSHGDKITALPPGFEALASTPNTPYAAMGDEKRRIYGLQFHPEVAHTPRGRAIIENFLYEICGCTGDWTPGNFIEESVQRIRAQVGDGRVICALSGGVDSTVAAMLVARAVGEQLTCVFVDHGLLRLNEAEQVMAMLRHHLPARVIKVDAQTRFLAALEGVTDPEEKRRIIGHEFVRVFEETARQLGSFQFLAQGTLYPDVIESAGVGGSAAKIKTHHNVGGLPEDMQFELVEPLRWLFKDEVREVGIALGLPPEVVYRQPFPGPGLAVRILGPVTTEALHTLQLADAIVREEVESAGLNRDVWQYFAVLTPLKTVGVQGDYRTYGNVVAIRAVTSEDGMTADWARLPYGVLERMSTRIVNEVPGVNRVVYDITSKPPGTIEWE</sequence>
<evidence type="ECO:0000256" key="2">
    <source>
        <dbReference type="ARBA" id="ARBA00005153"/>
    </source>
</evidence>
<keyword evidence="3 9" id="KW-0436">Ligase</keyword>
<comment type="pathway">
    <text evidence="2 9">Purine metabolism; GMP biosynthesis; GMP from XMP (L-Gln route): step 1/1.</text>
</comment>
<dbReference type="CDD" id="cd01742">
    <property type="entry name" value="GATase1_GMP_Synthase"/>
    <property type="match status" value="1"/>
</dbReference>
<dbReference type="InterPro" id="IPR022310">
    <property type="entry name" value="NAD/GMP_synthase"/>
</dbReference>
<dbReference type="NCBIfam" id="TIGR00884">
    <property type="entry name" value="guaA_Cterm"/>
    <property type="match status" value="1"/>
</dbReference>
<comment type="function">
    <text evidence="1 9">Catalyzes the synthesis of GMP from XMP.</text>
</comment>
<dbReference type="GO" id="GO:0005829">
    <property type="term" value="C:cytosol"/>
    <property type="evidence" value="ECO:0007669"/>
    <property type="project" value="TreeGrafter"/>
</dbReference>
<dbReference type="GO" id="GO:0003921">
    <property type="term" value="F:GMP synthase activity"/>
    <property type="evidence" value="ECO:0007669"/>
    <property type="project" value="InterPro"/>
</dbReference>
<feature type="active site" evidence="9">
    <location>
        <position position="170"/>
    </location>
</feature>
<evidence type="ECO:0000256" key="7">
    <source>
        <dbReference type="ARBA" id="ARBA00022840"/>
    </source>
</evidence>
<dbReference type="PRINTS" id="PR00097">
    <property type="entry name" value="ANTSNTHASEII"/>
</dbReference>
<evidence type="ECO:0000313" key="13">
    <source>
        <dbReference type="EMBL" id="KPL87940.1"/>
    </source>
</evidence>
<dbReference type="NCBIfam" id="TIGR00888">
    <property type="entry name" value="guaA_Nterm"/>
    <property type="match status" value="1"/>
</dbReference>
<evidence type="ECO:0000313" key="14">
    <source>
        <dbReference type="Proteomes" id="UP000037784"/>
    </source>
</evidence>